<proteinExistence type="predicted"/>
<dbReference type="InterPro" id="IPR043502">
    <property type="entry name" value="DNA/RNA_pol_sf"/>
</dbReference>
<dbReference type="EMBL" id="JAIQCV010000013">
    <property type="protein sequence ID" value="KAH1032591.1"/>
    <property type="molecule type" value="Genomic_DNA"/>
</dbReference>
<dbReference type="InterPro" id="IPR052343">
    <property type="entry name" value="Retrotransposon-Effector_Assoc"/>
</dbReference>
<comment type="caution">
    <text evidence="2">The sequence shown here is derived from an EMBL/GenBank/DDBJ whole genome shotgun (WGS) entry which is preliminary data.</text>
</comment>
<dbReference type="Pfam" id="PF00078">
    <property type="entry name" value="RVT_1"/>
    <property type="match status" value="1"/>
</dbReference>
<accession>A0A9D3U9N5</accession>
<dbReference type="SUPFAM" id="SSF56672">
    <property type="entry name" value="DNA/RNA polymerases"/>
    <property type="match status" value="1"/>
</dbReference>
<dbReference type="PANTHER" id="PTHR46890:SF48">
    <property type="entry name" value="RNA-DIRECTED DNA POLYMERASE"/>
    <property type="match status" value="1"/>
</dbReference>
<dbReference type="Proteomes" id="UP000828251">
    <property type="component" value="Unassembled WGS sequence"/>
</dbReference>
<evidence type="ECO:0000313" key="2">
    <source>
        <dbReference type="EMBL" id="KAH1032591.1"/>
    </source>
</evidence>
<reference evidence="2 3" key="1">
    <citation type="journal article" date="2021" name="Plant Biotechnol. J.">
        <title>Multi-omics assisted identification of the key and species-specific regulatory components of drought-tolerant mechanisms in Gossypium stocksii.</title>
        <authorList>
            <person name="Yu D."/>
            <person name="Ke L."/>
            <person name="Zhang D."/>
            <person name="Wu Y."/>
            <person name="Sun Y."/>
            <person name="Mei J."/>
            <person name="Sun J."/>
            <person name="Sun Y."/>
        </authorList>
    </citation>
    <scope>NUCLEOTIDE SEQUENCE [LARGE SCALE GENOMIC DNA]</scope>
    <source>
        <strain evidence="3">cv. E1</strain>
        <tissue evidence="2">Leaf</tissue>
    </source>
</reference>
<name>A0A9D3U9N5_9ROSI</name>
<dbReference type="AlphaFoldDB" id="A0A9D3U9N5"/>
<evidence type="ECO:0000259" key="1">
    <source>
        <dbReference type="Pfam" id="PF00078"/>
    </source>
</evidence>
<keyword evidence="3" id="KW-1185">Reference proteome</keyword>
<gene>
    <name evidence="2" type="ORF">J1N35_044765</name>
</gene>
<evidence type="ECO:0000313" key="3">
    <source>
        <dbReference type="Proteomes" id="UP000828251"/>
    </source>
</evidence>
<dbReference type="OrthoDB" id="997823at2759"/>
<dbReference type="InterPro" id="IPR000477">
    <property type="entry name" value="RT_dom"/>
</dbReference>
<dbReference type="PANTHER" id="PTHR46890">
    <property type="entry name" value="NON-LTR RETROLELEMENT REVERSE TRANSCRIPTASE-LIKE PROTEIN-RELATED"/>
    <property type="match status" value="1"/>
</dbReference>
<protein>
    <recommendedName>
        <fullName evidence="1">Reverse transcriptase domain-containing protein</fullName>
    </recommendedName>
</protein>
<feature type="domain" description="Reverse transcriptase" evidence="1">
    <location>
        <begin position="188"/>
        <end position="281"/>
    </location>
</feature>
<sequence>METKLSKMRMENVRRKCAFLNGIDIGAEGLRGGLCLAWKDTTNIWLKSFSAYHIDVALKENNDRKEWRYDDGRETCNEQELEEIETNYFQNLFSSNDGGDNEHILTRIERFIFEDDKLLLIKNYTKEEVVGALKEMGPTNVSGDNGFPALFFPQFWHIVEDKVTDYCLGVLNRDMSVDQCNFTNIVLIPKVSNPVNLGNFRPISLCNVLYKIVAKIIVNRFKSIIVNYIDGAQSSFAPDRLISDNVLISREIFYALRQKRAGKKGFMAFKLDMSKAYDRVQ</sequence>
<organism evidence="2 3">
    <name type="scientific">Gossypium stocksii</name>
    <dbReference type="NCBI Taxonomy" id="47602"/>
    <lineage>
        <taxon>Eukaryota</taxon>
        <taxon>Viridiplantae</taxon>
        <taxon>Streptophyta</taxon>
        <taxon>Embryophyta</taxon>
        <taxon>Tracheophyta</taxon>
        <taxon>Spermatophyta</taxon>
        <taxon>Magnoliopsida</taxon>
        <taxon>eudicotyledons</taxon>
        <taxon>Gunneridae</taxon>
        <taxon>Pentapetalae</taxon>
        <taxon>rosids</taxon>
        <taxon>malvids</taxon>
        <taxon>Malvales</taxon>
        <taxon>Malvaceae</taxon>
        <taxon>Malvoideae</taxon>
        <taxon>Gossypium</taxon>
    </lineage>
</organism>